<evidence type="ECO:0000259" key="3">
    <source>
        <dbReference type="PROSITE" id="PS50025"/>
    </source>
</evidence>
<dbReference type="InterPro" id="IPR001791">
    <property type="entry name" value="Laminin_G"/>
</dbReference>
<gene>
    <name evidence="4" type="ORF">MCOR_35978</name>
</gene>
<dbReference type="AlphaFoldDB" id="A0A6J8D266"/>
<dbReference type="CDD" id="cd00110">
    <property type="entry name" value="LamG"/>
    <property type="match status" value="1"/>
</dbReference>
<dbReference type="Pfam" id="PF02210">
    <property type="entry name" value="Laminin_G_2"/>
    <property type="match status" value="1"/>
</dbReference>
<evidence type="ECO:0000313" key="4">
    <source>
        <dbReference type="EMBL" id="CAC5401966.1"/>
    </source>
</evidence>
<feature type="domain" description="Laminin G" evidence="3">
    <location>
        <begin position="22"/>
        <end position="222"/>
    </location>
</feature>
<accession>A0A6J8D266</accession>
<dbReference type="SMART" id="SM00282">
    <property type="entry name" value="LamG"/>
    <property type="match status" value="1"/>
</dbReference>
<dbReference type="SUPFAM" id="SSF49899">
    <property type="entry name" value="Concanavalin A-like lectins/glucanases"/>
    <property type="match status" value="1"/>
</dbReference>
<keyword evidence="5" id="KW-1185">Reference proteome</keyword>
<feature type="signal peptide" evidence="2">
    <location>
        <begin position="1"/>
        <end position="20"/>
    </location>
</feature>
<proteinExistence type="predicted"/>
<dbReference type="InterPro" id="IPR013320">
    <property type="entry name" value="ConA-like_dom_sf"/>
</dbReference>
<evidence type="ECO:0000313" key="5">
    <source>
        <dbReference type="Proteomes" id="UP000507470"/>
    </source>
</evidence>
<protein>
    <submittedName>
        <fullName evidence="4">LAMA1_2</fullName>
    </submittedName>
</protein>
<dbReference type="Proteomes" id="UP000507470">
    <property type="component" value="Unassembled WGS sequence"/>
</dbReference>
<organism evidence="4 5">
    <name type="scientific">Mytilus coruscus</name>
    <name type="common">Sea mussel</name>
    <dbReference type="NCBI Taxonomy" id="42192"/>
    <lineage>
        <taxon>Eukaryota</taxon>
        <taxon>Metazoa</taxon>
        <taxon>Spiralia</taxon>
        <taxon>Lophotrochozoa</taxon>
        <taxon>Mollusca</taxon>
        <taxon>Bivalvia</taxon>
        <taxon>Autobranchia</taxon>
        <taxon>Pteriomorphia</taxon>
        <taxon>Mytilida</taxon>
        <taxon>Mytiloidea</taxon>
        <taxon>Mytilidae</taxon>
        <taxon>Mytilinae</taxon>
        <taxon>Mytilus</taxon>
    </lineage>
</organism>
<sequence length="231" mass="26255">MESYILLVSVLCLLVVQVNCRCYKLEESQNQYLVYESTGIDFTESSNFQLSFKTTKDNGLLYYSESEYRDDDAPLDYEGLYLYEGILHYFIFNPTIYGGGFSRGAHVKTDYEVNNGTWITVEFFRNKEGQVPGPFSDSNPVTVEQTGIIVNGDKFVFDGTIDKMDVTDQKLYIGGHVDLAVRIDKQGKLGSFDGYIDMFKDLKSNTELDPIEPGQLFESKECDRNSPLPYA</sequence>
<reference evidence="4 5" key="1">
    <citation type="submission" date="2020-06" db="EMBL/GenBank/DDBJ databases">
        <authorList>
            <person name="Li R."/>
            <person name="Bekaert M."/>
        </authorList>
    </citation>
    <scope>NUCLEOTIDE SEQUENCE [LARGE SCALE GENOMIC DNA]</scope>
    <source>
        <strain evidence="5">wild</strain>
    </source>
</reference>
<comment type="caution">
    <text evidence="1">Lacks conserved residue(s) required for the propagation of feature annotation.</text>
</comment>
<dbReference type="EMBL" id="CACVKT020006485">
    <property type="protein sequence ID" value="CAC5401966.1"/>
    <property type="molecule type" value="Genomic_DNA"/>
</dbReference>
<dbReference type="Gene3D" id="2.60.120.200">
    <property type="match status" value="1"/>
</dbReference>
<dbReference type="OrthoDB" id="6092475at2759"/>
<dbReference type="PROSITE" id="PS50025">
    <property type="entry name" value="LAM_G_DOMAIN"/>
    <property type="match status" value="1"/>
</dbReference>
<keyword evidence="2" id="KW-0732">Signal</keyword>
<feature type="chain" id="PRO_5026919776" evidence="2">
    <location>
        <begin position="21"/>
        <end position="231"/>
    </location>
</feature>
<name>A0A6J8D266_MYTCO</name>
<evidence type="ECO:0000256" key="2">
    <source>
        <dbReference type="SAM" id="SignalP"/>
    </source>
</evidence>
<evidence type="ECO:0000256" key="1">
    <source>
        <dbReference type="PROSITE-ProRule" id="PRU00122"/>
    </source>
</evidence>